<dbReference type="AlphaFoldDB" id="W4VMT5"/>
<comment type="caution">
    <text evidence="1">The sequence shown here is derived from an EMBL/GenBank/DDBJ whole genome shotgun (WGS) entry which is preliminary data.</text>
</comment>
<evidence type="ECO:0000313" key="2">
    <source>
        <dbReference type="Proteomes" id="UP000019102"/>
    </source>
</evidence>
<keyword evidence="1" id="KW-0808">Transferase</keyword>
<dbReference type="STRING" id="1298598.JCM21714_3658"/>
<dbReference type="eggNOG" id="COG2226">
    <property type="taxonomic scope" value="Bacteria"/>
</dbReference>
<organism evidence="1 2">
    <name type="scientific">Gracilibacillus boraciitolerans JCM 21714</name>
    <dbReference type="NCBI Taxonomy" id="1298598"/>
    <lineage>
        <taxon>Bacteria</taxon>
        <taxon>Bacillati</taxon>
        <taxon>Bacillota</taxon>
        <taxon>Bacilli</taxon>
        <taxon>Bacillales</taxon>
        <taxon>Bacillaceae</taxon>
        <taxon>Gracilibacillus</taxon>
    </lineage>
</organism>
<evidence type="ECO:0000313" key="1">
    <source>
        <dbReference type="EMBL" id="GAE94497.1"/>
    </source>
</evidence>
<dbReference type="GO" id="GO:0008168">
    <property type="term" value="F:methyltransferase activity"/>
    <property type="evidence" value="ECO:0007669"/>
    <property type="project" value="UniProtKB-KW"/>
</dbReference>
<dbReference type="EMBL" id="BAVS01000025">
    <property type="protein sequence ID" value="GAE94497.1"/>
    <property type="molecule type" value="Genomic_DNA"/>
</dbReference>
<dbReference type="Proteomes" id="UP000019102">
    <property type="component" value="Unassembled WGS sequence"/>
</dbReference>
<keyword evidence="2" id="KW-1185">Reference proteome</keyword>
<dbReference type="GO" id="GO:0032259">
    <property type="term" value="P:methylation"/>
    <property type="evidence" value="ECO:0007669"/>
    <property type="project" value="UniProtKB-KW"/>
</dbReference>
<reference evidence="1 2" key="1">
    <citation type="journal article" date="2014" name="Genome Announc.">
        <title>Draft Genome Sequence of the Boron-Tolerant and Moderately Halotolerant Bacterium Gracilibacillus boraciitolerans JCM 21714T.</title>
        <authorList>
            <person name="Ahmed I."/>
            <person name="Oshima K."/>
            <person name="Suda W."/>
            <person name="Kitamura K."/>
            <person name="Iida T."/>
            <person name="Ohmori Y."/>
            <person name="Fujiwara T."/>
            <person name="Hattori M."/>
            <person name="Ohkuma M."/>
        </authorList>
    </citation>
    <scope>NUCLEOTIDE SEQUENCE [LARGE SCALE GENOMIC DNA]</scope>
    <source>
        <strain evidence="1 2">JCM 21714</strain>
    </source>
</reference>
<proteinExistence type="predicted"/>
<gene>
    <name evidence="1" type="ORF">JCM21714_3658</name>
</gene>
<sequence length="120" mass="14217">MKRFTNDFKGRQIQLKYVGDGHVVLPLDDAMEFLYTYTWGGEDAYDREVKEQFGIMTLHEYLLYLKSLLKGAHILKHENYLQEGYHYFLSKKIDFTDAVDNRNIRLPDSKAMFVIEKTID</sequence>
<name>W4VMT5_9BACI</name>
<accession>W4VMT5</accession>
<protein>
    <submittedName>
        <fullName evidence="1">SAM-dependent methyltransferase</fullName>
    </submittedName>
</protein>
<keyword evidence="1" id="KW-0489">Methyltransferase</keyword>